<dbReference type="Proteomes" id="UP000266841">
    <property type="component" value="Unassembled WGS sequence"/>
</dbReference>
<evidence type="ECO:0000313" key="2">
    <source>
        <dbReference type="Proteomes" id="UP000266841"/>
    </source>
</evidence>
<reference evidence="1 2" key="1">
    <citation type="journal article" date="2012" name="Genome Biol.">
        <title>Genome and low-iron response of an oceanic diatom adapted to chronic iron limitation.</title>
        <authorList>
            <person name="Lommer M."/>
            <person name="Specht M."/>
            <person name="Roy A.S."/>
            <person name="Kraemer L."/>
            <person name="Andreson R."/>
            <person name="Gutowska M.A."/>
            <person name="Wolf J."/>
            <person name="Bergner S.V."/>
            <person name="Schilhabel M.B."/>
            <person name="Klostermeier U.C."/>
            <person name="Beiko R.G."/>
            <person name="Rosenstiel P."/>
            <person name="Hippler M."/>
            <person name="Laroche J."/>
        </authorList>
    </citation>
    <scope>NUCLEOTIDE SEQUENCE [LARGE SCALE GENOMIC DNA]</scope>
    <source>
        <strain evidence="1 2">CCMP1005</strain>
    </source>
</reference>
<proteinExistence type="predicted"/>
<dbReference type="EMBL" id="AGNL01011314">
    <property type="protein sequence ID" value="EJK68465.1"/>
    <property type="molecule type" value="Genomic_DNA"/>
</dbReference>
<dbReference type="AlphaFoldDB" id="K0SST8"/>
<evidence type="ECO:0000313" key="1">
    <source>
        <dbReference type="EMBL" id="EJK68465.1"/>
    </source>
</evidence>
<gene>
    <name evidence="1" type="ORF">THAOC_10352</name>
</gene>
<comment type="caution">
    <text evidence="1">The sequence shown here is derived from an EMBL/GenBank/DDBJ whole genome shotgun (WGS) entry which is preliminary data.</text>
</comment>
<keyword evidence="2" id="KW-1185">Reference proteome</keyword>
<accession>K0SST8</accession>
<organism evidence="1 2">
    <name type="scientific">Thalassiosira oceanica</name>
    <name type="common">Marine diatom</name>
    <dbReference type="NCBI Taxonomy" id="159749"/>
    <lineage>
        <taxon>Eukaryota</taxon>
        <taxon>Sar</taxon>
        <taxon>Stramenopiles</taxon>
        <taxon>Ochrophyta</taxon>
        <taxon>Bacillariophyta</taxon>
        <taxon>Coscinodiscophyceae</taxon>
        <taxon>Thalassiosirophycidae</taxon>
        <taxon>Thalassiosirales</taxon>
        <taxon>Thalassiosiraceae</taxon>
        <taxon>Thalassiosira</taxon>
    </lineage>
</organism>
<name>K0SST8_THAOC</name>
<protein>
    <submittedName>
        <fullName evidence="1">Uncharacterized protein</fullName>
    </submittedName>
</protein>
<sequence length="150" mass="15958">MANGENRAAIKKSVDDVGKSMEKGFKDIGEGLKKVTLGIGKGISDVATGTVDAILNPETIPNKLDSAFDRAIIQPTKRTVDFIEESAHKVAEDTDRVRCLPNQIVSAGATKSPRVIDTPFFFKQGMEQTSETSAGGSTQLESCVRSAIAS</sequence>